<dbReference type="InterPro" id="IPR050819">
    <property type="entry name" value="Tripeptidyl-peptidase_I"/>
</dbReference>
<dbReference type="Pfam" id="PF00082">
    <property type="entry name" value="Peptidase_S8"/>
    <property type="match status" value="1"/>
</dbReference>
<keyword evidence="9 11" id="KW-0106">Calcium</keyword>
<dbReference type="InterPro" id="IPR015366">
    <property type="entry name" value="S53_propep"/>
</dbReference>
<evidence type="ECO:0000256" key="8">
    <source>
        <dbReference type="ARBA" id="ARBA00022825"/>
    </source>
</evidence>
<gene>
    <name evidence="14" type="ORF">BDN70DRAFT_224201</name>
</gene>
<comment type="cofactor">
    <cofactor evidence="11">
        <name>Ca(2+)</name>
        <dbReference type="ChEBI" id="CHEBI:29108"/>
    </cofactor>
    <text evidence="11">Binds 1 Ca(2+) ion per subunit.</text>
</comment>
<feature type="binding site" evidence="11">
    <location>
        <position position="627"/>
    </location>
    <ligand>
        <name>Ca(2+)</name>
        <dbReference type="ChEBI" id="CHEBI:29108"/>
    </ligand>
</feature>
<dbReference type="Pfam" id="PF09286">
    <property type="entry name" value="Pro-kuma_activ"/>
    <property type="match status" value="1"/>
</dbReference>
<evidence type="ECO:0000256" key="11">
    <source>
        <dbReference type="PROSITE-ProRule" id="PRU01032"/>
    </source>
</evidence>
<accession>A0A9P5YV53</accession>
<evidence type="ECO:0000313" key="15">
    <source>
        <dbReference type="Proteomes" id="UP000807469"/>
    </source>
</evidence>
<evidence type="ECO:0000256" key="6">
    <source>
        <dbReference type="ARBA" id="ARBA00022723"/>
    </source>
</evidence>
<dbReference type="CDD" id="cd11377">
    <property type="entry name" value="Pro-peptidase_S53"/>
    <property type="match status" value="1"/>
</dbReference>
<feature type="binding site" evidence="11">
    <location>
        <position position="626"/>
    </location>
    <ligand>
        <name>Ca(2+)</name>
        <dbReference type="ChEBI" id="CHEBI:29108"/>
    </ligand>
</feature>
<evidence type="ECO:0000256" key="5">
    <source>
        <dbReference type="ARBA" id="ARBA00022670"/>
    </source>
</evidence>
<evidence type="ECO:0000256" key="2">
    <source>
        <dbReference type="ARBA" id="ARBA00002451"/>
    </source>
</evidence>
<evidence type="ECO:0000259" key="13">
    <source>
        <dbReference type="PROSITE" id="PS51695"/>
    </source>
</evidence>
<dbReference type="SUPFAM" id="SSF54897">
    <property type="entry name" value="Protease propeptides/inhibitors"/>
    <property type="match status" value="1"/>
</dbReference>
<evidence type="ECO:0000256" key="3">
    <source>
        <dbReference type="ARBA" id="ARBA00004239"/>
    </source>
</evidence>
<evidence type="ECO:0000256" key="10">
    <source>
        <dbReference type="ARBA" id="ARBA00023145"/>
    </source>
</evidence>
<organism evidence="14 15">
    <name type="scientific">Pholiota conissans</name>
    <dbReference type="NCBI Taxonomy" id="109636"/>
    <lineage>
        <taxon>Eukaryota</taxon>
        <taxon>Fungi</taxon>
        <taxon>Dikarya</taxon>
        <taxon>Basidiomycota</taxon>
        <taxon>Agaricomycotina</taxon>
        <taxon>Agaricomycetes</taxon>
        <taxon>Agaricomycetidae</taxon>
        <taxon>Agaricales</taxon>
        <taxon>Agaricineae</taxon>
        <taxon>Strophariaceae</taxon>
        <taxon>Pholiota</taxon>
    </lineage>
</organism>
<comment type="subcellular location">
    <subcellularLocation>
        <location evidence="3">Secreted</location>
        <location evidence="3">Extracellular space</location>
    </subcellularLocation>
</comment>
<dbReference type="EC" id="3.4.14.10" evidence="4"/>
<feature type="signal peptide" evidence="12">
    <location>
        <begin position="1"/>
        <end position="27"/>
    </location>
</feature>
<dbReference type="InterPro" id="IPR000209">
    <property type="entry name" value="Peptidase_S8/S53_dom"/>
</dbReference>
<comment type="function">
    <text evidence="2">Secreted tripeptidyl-peptidase which degrades proteins at acidic pHs and is involved in virulence.</text>
</comment>
<dbReference type="GO" id="GO:0004252">
    <property type="term" value="F:serine-type endopeptidase activity"/>
    <property type="evidence" value="ECO:0007669"/>
    <property type="project" value="InterPro"/>
</dbReference>
<dbReference type="Proteomes" id="UP000807469">
    <property type="component" value="Unassembled WGS sequence"/>
</dbReference>
<feature type="chain" id="PRO_5040110740" description="tripeptidyl-peptidase II" evidence="12">
    <location>
        <begin position="28"/>
        <end position="674"/>
    </location>
</feature>
<keyword evidence="8" id="KW-0720">Serine protease</keyword>
<comment type="catalytic activity">
    <reaction evidence="1">
        <text>Release of an N-terminal tripeptide from a polypeptide.</text>
        <dbReference type="EC" id="3.4.14.10"/>
    </reaction>
</comment>
<dbReference type="PROSITE" id="PS51695">
    <property type="entry name" value="SEDOLISIN"/>
    <property type="match status" value="1"/>
</dbReference>
<keyword evidence="12" id="KW-0732">Signal</keyword>
<dbReference type="PROSITE" id="PS00138">
    <property type="entry name" value="SUBTILASE_SER"/>
    <property type="match status" value="1"/>
</dbReference>
<feature type="binding site" evidence="11">
    <location>
        <position position="651"/>
    </location>
    <ligand>
        <name>Ca(2+)</name>
        <dbReference type="ChEBI" id="CHEBI:29108"/>
    </ligand>
</feature>
<sequence length="674" mass="71789">MLQFAYISSYLLVALSGQLAFAPPATAAILQPRYGTFVTHERRSAHPEWQDTRRLDPDVIIPLRIGLKQQNLDALPAHLMAISDPESPSYGAHWSPARVAEVFAPASDTHDLVREWLAGAGFGAEKIRVSRNKAWIDVLGATTVEVERLLDTEYRVFKHVDGAEHVACHEYALPEAIAGHVDFVLPTIQPNAKLVKTSHRRRSPRSIPSAQLLQSRTNAPAAAAANNSAGIGGSASLAGCDTAVVPSCLKALYNMTYTPNATDRNTFGIASFFSNTYSQSDLDTFFGNFSPSLVGSSPILVSIDGGEAAINPSSSVGEDDWIFEYAMTLVAPQPVQFLSVGNQQNGPFFSFNEWLDAVDGSYCTSDGGDDFTFDPQLPNPLPGGFNDHSCGTVKAPNVVSSSQAVDEHAYSDFYRQRQCNEFGKLGLMGVTVLYAAGNTGTSGTNSGLSGTTSGYCLDENGSINLNATNFNPSWPASCPWITAVGGTQVKPNATLGHSPEEVWNQDFTMGFFESGGGGFSNHFPTPDYQKMAIAKYLKFLEKNDPAKLKSFNTKGRAYPDLSANANSFFNIGNGGVSIDSGTSGATPTVAAIITLVNDARISAGKKPVGFINPTIYSTAFATAFNDITDGSNQGCKGLQGVRDGGFPATAGWDPASGVGTPNLGRLIEKWLALP</sequence>
<dbReference type="InterPro" id="IPR023828">
    <property type="entry name" value="Peptidase_S8_Ser-AS"/>
</dbReference>
<keyword evidence="6 11" id="KW-0479">Metal-binding</keyword>
<feature type="binding site" evidence="11">
    <location>
        <position position="653"/>
    </location>
    <ligand>
        <name>Ca(2+)</name>
        <dbReference type="ChEBI" id="CHEBI:29108"/>
    </ligand>
</feature>
<dbReference type="CDD" id="cd04056">
    <property type="entry name" value="Peptidases_S53"/>
    <property type="match status" value="1"/>
</dbReference>
<comment type="caution">
    <text evidence="11">Lacks conserved residue(s) required for the propagation of feature annotation.</text>
</comment>
<evidence type="ECO:0000256" key="9">
    <source>
        <dbReference type="ARBA" id="ARBA00022837"/>
    </source>
</evidence>
<dbReference type="SUPFAM" id="SSF52743">
    <property type="entry name" value="Subtilisin-like"/>
    <property type="match status" value="1"/>
</dbReference>
<dbReference type="GO" id="GO:0006508">
    <property type="term" value="P:proteolysis"/>
    <property type="evidence" value="ECO:0007669"/>
    <property type="project" value="UniProtKB-KW"/>
</dbReference>
<evidence type="ECO:0000256" key="7">
    <source>
        <dbReference type="ARBA" id="ARBA00022801"/>
    </source>
</evidence>
<dbReference type="SMART" id="SM00944">
    <property type="entry name" value="Pro-kuma_activ"/>
    <property type="match status" value="1"/>
</dbReference>
<evidence type="ECO:0000256" key="12">
    <source>
        <dbReference type="SAM" id="SignalP"/>
    </source>
</evidence>
<keyword evidence="10" id="KW-0865">Zymogen</keyword>
<dbReference type="Gene3D" id="3.40.50.200">
    <property type="entry name" value="Peptidase S8/S53 domain"/>
    <property type="match status" value="1"/>
</dbReference>
<dbReference type="PANTHER" id="PTHR14218">
    <property type="entry name" value="PROTEASE S8 TRIPEPTIDYL PEPTIDASE I CLN2"/>
    <property type="match status" value="1"/>
</dbReference>
<comment type="caution">
    <text evidence="14">The sequence shown here is derived from an EMBL/GenBank/DDBJ whole genome shotgun (WGS) entry which is preliminary data.</text>
</comment>
<keyword evidence="15" id="KW-1185">Reference proteome</keyword>
<keyword evidence="7" id="KW-0378">Hydrolase</keyword>
<dbReference type="GO" id="GO:0046872">
    <property type="term" value="F:metal ion binding"/>
    <property type="evidence" value="ECO:0007669"/>
    <property type="project" value="UniProtKB-UniRule"/>
</dbReference>
<dbReference type="GO" id="GO:0008240">
    <property type="term" value="F:tripeptidyl-peptidase activity"/>
    <property type="evidence" value="ECO:0007669"/>
    <property type="project" value="UniProtKB-EC"/>
</dbReference>
<feature type="domain" description="Peptidase S53" evidence="13">
    <location>
        <begin position="243"/>
        <end position="673"/>
    </location>
</feature>
<evidence type="ECO:0000256" key="4">
    <source>
        <dbReference type="ARBA" id="ARBA00012462"/>
    </source>
</evidence>
<proteinExistence type="predicted"/>
<keyword evidence="5" id="KW-0645">Protease</keyword>
<protein>
    <recommendedName>
        <fullName evidence="4">tripeptidyl-peptidase II</fullName>
        <ecNumber evidence="4">3.4.14.10</ecNumber>
    </recommendedName>
</protein>
<name>A0A9P5YV53_9AGAR</name>
<dbReference type="PANTHER" id="PTHR14218:SF19">
    <property type="entry name" value="SERINE PROTEASE AORO, PUTATIVE (AFU_ORTHOLOGUE AFUA_6G10250)-RELATED"/>
    <property type="match status" value="1"/>
</dbReference>
<reference evidence="14" key="1">
    <citation type="submission" date="2020-11" db="EMBL/GenBank/DDBJ databases">
        <authorList>
            <consortium name="DOE Joint Genome Institute"/>
            <person name="Ahrendt S."/>
            <person name="Riley R."/>
            <person name="Andreopoulos W."/>
            <person name="Labutti K."/>
            <person name="Pangilinan J."/>
            <person name="Ruiz-Duenas F.J."/>
            <person name="Barrasa J.M."/>
            <person name="Sanchez-Garcia M."/>
            <person name="Camarero S."/>
            <person name="Miyauchi S."/>
            <person name="Serrano A."/>
            <person name="Linde D."/>
            <person name="Babiker R."/>
            <person name="Drula E."/>
            <person name="Ayuso-Fernandez I."/>
            <person name="Pacheco R."/>
            <person name="Padilla G."/>
            <person name="Ferreira P."/>
            <person name="Barriuso J."/>
            <person name="Kellner H."/>
            <person name="Castanera R."/>
            <person name="Alfaro M."/>
            <person name="Ramirez L."/>
            <person name="Pisabarro A.G."/>
            <person name="Kuo A."/>
            <person name="Tritt A."/>
            <person name="Lipzen A."/>
            <person name="He G."/>
            <person name="Yan M."/>
            <person name="Ng V."/>
            <person name="Cullen D."/>
            <person name="Martin F."/>
            <person name="Rosso M.-N."/>
            <person name="Henrissat B."/>
            <person name="Hibbett D."/>
            <person name="Martinez A.T."/>
            <person name="Grigoriev I.V."/>
        </authorList>
    </citation>
    <scope>NUCLEOTIDE SEQUENCE</scope>
    <source>
        <strain evidence="14">CIRM-BRFM 674</strain>
    </source>
</reference>
<dbReference type="EMBL" id="MU155322">
    <property type="protein sequence ID" value="KAF9475693.1"/>
    <property type="molecule type" value="Genomic_DNA"/>
</dbReference>
<dbReference type="InterPro" id="IPR030400">
    <property type="entry name" value="Sedolisin_dom"/>
</dbReference>
<dbReference type="GO" id="GO:0005576">
    <property type="term" value="C:extracellular region"/>
    <property type="evidence" value="ECO:0007669"/>
    <property type="project" value="UniProtKB-SubCell"/>
</dbReference>
<dbReference type="InterPro" id="IPR036852">
    <property type="entry name" value="Peptidase_S8/S53_dom_sf"/>
</dbReference>
<evidence type="ECO:0000256" key="1">
    <source>
        <dbReference type="ARBA" id="ARBA00001910"/>
    </source>
</evidence>
<evidence type="ECO:0000313" key="14">
    <source>
        <dbReference type="EMBL" id="KAF9475693.1"/>
    </source>
</evidence>
<dbReference type="AlphaFoldDB" id="A0A9P5YV53"/>
<dbReference type="OrthoDB" id="409122at2759"/>